<name>A0A8H6VHQ9_9PEZI</name>
<dbReference type="OrthoDB" id="5413827at2759"/>
<gene>
    <name evidence="1" type="ORF">HII31_10196</name>
</gene>
<dbReference type="InterPro" id="IPR038883">
    <property type="entry name" value="AN11006-like"/>
</dbReference>
<comment type="caution">
    <text evidence="1">The sequence shown here is derived from an EMBL/GenBank/DDBJ whole genome shotgun (WGS) entry which is preliminary data.</text>
</comment>
<accession>A0A8H6VHQ9</accession>
<dbReference type="Proteomes" id="UP000660729">
    <property type="component" value="Unassembled WGS sequence"/>
</dbReference>
<evidence type="ECO:0000313" key="2">
    <source>
        <dbReference type="Proteomes" id="UP000660729"/>
    </source>
</evidence>
<dbReference type="PANTHER" id="PTHR42085:SF1">
    <property type="entry name" value="F-BOX DOMAIN-CONTAINING PROTEIN"/>
    <property type="match status" value="1"/>
</dbReference>
<dbReference type="AlphaFoldDB" id="A0A8H6VHQ9"/>
<proteinExistence type="predicted"/>
<sequence length="199" mass="22495">MAQPRLSTPSQDPCYLQEKLPAELRNEIYELVFTTGTPESTQGNGPATVDLFHATPPSKALTLTCRQFHAEAHDMYKTAYQSYWKTTSFTVNGNSMTRNAISRLRVQGLQHITKLKATGTTPSGTTVILELLSVDSVWRYTEISNAWMSEHYHVLAAPARSRRYKSFRTETEAARFSATIQYKRTLKEQLKDVKGAYVP</sequence>
<dbReference type="PANTHER" id="PTHR42085">
    <property type="entry name" value="F-BOX DOMAIN-CONTAINING PROTEIN"/>
    <property type="match status" value="1"/>
</dbReference>
<reference evidence="1" key="1">
    <citation type="submission" date="2020-04" db="EMBL/GenBank/DDBJ databases">
        <title>Draft genome resource of the tomato pathogen Pseudocercospora fuligena.</title>
        <authorList>
            <person name="Zaccaron A."/>
        </authorList>
    </citation>
    <scope>NUCLEOTIDE SEQUENCE</scope>
    <source>
        <strain evidence="1">PF001</strain>
    </source>
</reference>
<evidence type="ECO:0000313" key="1">
    <source>
        <dbReference type="EMBL" id="KAF7188534.1"/>
    </source>
</evidence>
<protein>
    <submittedName>
        <fullName evidence="1">Uncharacterized protein</fullName>
    </submittedName>
</protein>
<organism evidence="1 2">
    <name type="scientific">Pseudocercospora fuligena</name>
    <dbReference type="NCBI Taxonomy" id="685502"/>
    <lineage>
        <taxon>Eukaryota</taxon>
        <taxon>Fungi</taxon>
        <taxon>Dikarya</taxon>
        <taxon>Ascomycota</taxon>
        <taxon>Pezizomycotina</taxon>
        <taxon>Dothideomycetes</taxon>
        <taxon>Dothideomycetidae</taxon>
        <taxon>Mycosphaerellales</taxon>
        <taxon>Mycosphaerellaceae</taxon>
        <taxon>Pseudocercospora</taxon>
    </lineage>
</organism>
<dbReference type="EMBL" id="JABCIY010000209">
    <property type="protein sequence ID" value="KAF7188534.1"/>
    <property type="molecule type" value="Genomic_DNA"/>
</dbReference>
<keyword evidence="2" id="KW-1185">Reference proteome</keyword>